<dbReference type="AlphaFoldDB" id="A0A4U0URU8"/>
<evidence type="ECO:0000313" key="19">
    <source>
        <dbReference type="EMBL" id="TKA37756.1"/>
    </source>
</evidence>
<comment type="caution">
    <text evidence="19">The sequence shown here is derived from an EMBL/GenBank/DDBJ whole genome shotgun (WGS) entry which is preliminary data.</text>
</comment>
<dbReference type="SMART" id="SM00487">
    <property type="entry name" value="DEXDc"/>
    <property type="match status" value="1"/>
</dbReference>
<keyword evidence="10" id="KW-0067">ATP-binding</keyword>
<dbReference type="STRING" id="329885.A0A4U0URU8"/>
<evidence type="ECO:0000256" key="11">
    <source>
        <dbReference type="ARBA" id="ARBA00022884"/>
    </source>
</evidence>
<comment type="function">
    <text evidence="1">ATP-binding RNA helicase involved in the biogenesis of 60S ribosomal subunits and is required for the normal formation of 25S and 5.8S rRNAs.</text>
</comment>
<dbReference type="CDD" id="cd18787">
    <property type="entry name" value="SF2_C_DEAD"/>
    <property type="match status" value="1"/>
</dbReference>
<dbReference type="GO" id="GO:0005730">
    <property type="term" value="C:nucleolus"/>
    <property type="evidence" value="ECO:0007669"/>
    <property type="project" value="UniProtKB-SubCell"/>
</dbReference>
<dbReference type="GO" id="GO:0006364">
    <property type="term" value="P:rRNA processing"/>
    <property type="evidence" value="ECO:0007669"/>
    <property type="project" value="UniProtKB-KW"/>
</dbReference>
<evidence type="ECO:0000256" key="12">
    <source>
        <dbReference type="ARBA" id="ARBA00023242"/>
    </source>
</evidence>
<dbReference type="InterPro" id="IPR012541">
    <property type="entry name" value="DBP10_C"/>
</dbReference>
<dbReference type="Gene3D" id="3.40.50.300">
    <property type="entry name" value="P-loop containing nucleotide triphosphate hydrolases"/>
    <property type="match status" value="2"/>
</dbReference>
<organism evidence="19 20">
    <name type="scientific">Friedmanniomyces endolithicus</name>
    <dbReference type="NCBI Taxonomy" id="329885"/>
    <lineage>
        <taxon>Eukaryota</taxon>
        <taxon>Fungi</taxon>
        <taxon>Dikarya</taxon>
        <taxon>Ascomycota</taxon>
        <taxon>Pezizomycotina</taxon>
        <taxon>Dothideomycetes</taxon>
        <taxon>Dothideomycetidae</taxon>
        <taxon>Mycosphaerellales</taxon>
        <taxon>Teratosphaeriaceae</taxon>
        <taxon>Friedmanniomyces</taxon>
    </lineage>
</organism>
<comment type="subcellular location">
    <subcellularLocation>
        <location evidence="2">Nucleus</location>
        <location evidence="2">Nucleolus</location>
    </subcellularLocation>
</comment>
<proteinExistence type="inferred from homology"/>
<dbReference type="SMART" id="SM01123">
    <property type="entry name" value="DBP10CT"/>
    <property type="match status" value="1"/>
</dbReference>
<dbReference type="PROSITE" id="PS51195">
    <property type="entry name" value="Q_MOTIF"/>
    <property type="match status" value="1"/>
</dbReference>
<dbReference type="GO" id="GO:0005524">
    <property type="term" value="F:ATP binding"/>
    <property type="evidence" value="ECO:0007669"/>
    <property type="project" value="UniProtKB-KW"/>
</dbReference>
<protein>
    <recommendedName>
        <fullName evidence="4">RNA helicase</fullName>
        <ecNumber evidence="4">3.6.4.13</ecNumber>
    </recommendedName>
</protein>
<feature type="domain" description="Helicase ATP-binding" evidence="16">
    <location>
        <begin position="109"/>
        <end position="281"/>
    </location>
</feature>
<evidence type="ECO:0000256" key="14">
    <source>
        <dbReference type="PROSITE-ProRule" id="PRU00552"/>
    </source>
</evidence>
<evidence type="ECO:0000313" key="20">
    <source>
        <dbReference type="Proteomes" id="UP000310066"/>
    </source>
</evidence>
<keyword evidence="5" id="KW-0690">Ribosome biogenesis</keyword>
<evidence type="ECO:0000256" key="9">
    <source>
        <dbReference type="ARBA" id="ARBA00022806"/>
    </source>
</evidence>
<dbReference type="FunFam" id="3.40.50.300:FF:000865">
    <property type="entry name" value="ATP-dependent RNA helicase DDX54"/>
    <property type="match status" value="1"/>
</dbReference>
<feature type="region of interest" description="Disordered" evidence="15">
    <location>
        <begin position="755"/>
        <end position="796"/>
    </location>
</feature>
<evidence type="ECO:0000256" key="7">
    <source>
        <dbReference type="ARBA" id="ARBA00022741"/>
    </source>
</evidence>
<dbReference type="InterPro" id="IPR027417">
    <property type="entry name" value="P-loop_NTPase"/>
</dbReference>
<dbReference type="InterPro" id="IPR011545">
    <property type="entry name" value="DEAD/DEAH_box_helicase_dom"/>
</dbReference>
<feature type="compositionally biased region" description="Basic and acidic residues" evidence="15">
    <location>
        <begin position="852"/>
        <end position="913"/>
    </location>
</feature>
<dbReference type="PANTHER" id="PTHR47959">
    <property type="entry name" value="ATP-DEPENDENT RNA HELICASE RHLE-RELATED"/>
    <property type="match status" value="1"/>
</dbReference>
<reference evidence="19 20" key="1">
    <citation type="submission" date="2017-03" db="EMBL/GenBank/DDBJ databases">
        <title>Genomes of endolithic fungi from Antarctica.</title>
        <authorList>
            <person name="Coleine C."/>
            <person name="Masonjones S."/>
            <person name="Stajich J.E."/>
        </authorList>
    </citation>
    <scope>NUCLEOTIDE SEQUENCE [LARGE SCALE GENOMIC DNA]</scope>
    <source>
        <strain evidence="19 20">CCFEE 5311</strain>
    </source>
</reference>
<dbReference type="GO" id="GO:0005829">
    <property type="term" value="C:cytosol"/>
    <property type="evidence" value="ECO:0007669"/>
    <property type="project" value="TreeGrafter"/>
</dbReference>
<evidence type="ECO:0000256" key="2">
    <source>
        <dbReference type="ARBA" id="ARBA00004604"/>
    </source>
</evidence>
<accession>A0A4U0URU8</accession>
<name>A0A4U0URU8_9PEZI</name>
<feature type="region of interest" description="Disordered" evidence="15">
    <location>
        <begin position="331"/>
        <end position="352"/>
    </location>
</feature>
<keyword evidence="9 19" id="KW-0347">Helicase</keyword>
<evidence type="ECO:0000256" key="10">
    <source>
        <dbReference type="ARBA" id="ARBA00022840"/>
    </source>
</evidence>
<keyword evidence="12" id="KW-0539">Nucleus</keyword>
<evidence type="ECO:0000259" key="16">
    <source>
        <dbReference type="PROSITE" id="PS51192"/>
    </source>
</evidence>
<gene>
    <name evidence="19" type="ORF">B0A54_09758</name>
</gene>
<evidence type="ECO:0000256" key="8">
    <source>
        <dbReference type="ARBA" id="ARBA00022801"/>
    </source>
</evidence>
<evidence type="ECO:0000256" key="3">
    <source>
        <dbReference type="ARBA" id="ARBA00010379"/>
    </source>
</evidence>
<evidence type="ECO:0000256" key="6">
    <source>
        <dbReference type="ARBA" id="ARBA00022552"/>
    </source>
</evidence>
<dbReference type="Pfam" id="PF00270">
    <property type="entry name" value="DEAD"/>
    <property type="match status" value="1"/>
</dbReference>
<dbReference type="EC" id="3.6.4.13" evidence="4"/>
<evidence type="ECO:0000256" key="1">
    <source>
        <dbReference type="ARBA" id="ARBA00003706"/>
    </source>
</evidence>
<dbReference type="PANTHER" id="PTHR47959:SF8">
    <property type="entry name" value="RNA HELICASE"/>
    <property type="match status" value="1"/>
</dbReference>
<evidence type="ECO:0000259" key="18">
    <source>
        <dbReference type="PROSITE" id="PS51195"/>
    </source>
</evidence>
<evidence type="ECO:0000256" key="13">
    <source>
        <dbReference type="ARBA" id="ARBA00047984"/>
    </source>
</evidence>
<feature type="domain" description="DEAD-box RNA helicase Q" evidence="18">
    <location>
        <begin position="78"/>
        <end position="106"/>
    </location>
</feature>
<dbReference type="InterPro" id="IPR050079">
    <property type="entry name" value="DEAD_box_RNA_helicase"/>
</dbReference>
<dbReference type="Proteomes" id="UP000310066">
    <property type="component" value="Unassembled WGS sequence"/>
</dbReference>
<dbReference type="SMART" id="SM00490">
    <property type="entry name" value="HELICc"/>
    <property type="match status" value="1"/>
</dbReference>
<dbReference type="PROSITE" id="PS00039">
    <property type="entry name" value="DEAD_ATP_HELICASE"/>
    <property type="match status" value="1"/>
</dbReference>
<dbReference type="GO" id="GO:0003723">
    <property type="term" value="F:RNA binding"/>
    <property type="evidence" value="ECO:0007669"/>
    <property type="project" value="UniProtKB-KW"/>
</dbReference>
<dbReference type="InterPro" id="IPR000629">
    <property type="entry name" value="RNA-helicase_DEAD-box_CS"/>
</dbReference>
<comment type="similarity">
    <text evidence="3">Belongs to the DEAD box helicase family. DDX54/DBP10 subfamily.</text>
</comment>
<keyword evidence="11" id="KW-0694">RNA-binding</keyword>
<dbReference type="InterPro" id="IPR014001">
    <property type="entry name" value="Helicase_ATP-bd"/>
</dbReference>
<keyword evidence="8" id="KW-0378">Hydrolase</keyword>
<feature type="region of interest" description="Disordered" evidence="15">
    <location>
        <begin position="629"/>
        <end position="663"/>
    </location>
</feature>
<evidence type="ECO:0000259" key="17">
    <source>
        <dbReference type="PROSITE" id="PS51194"/>
    </source>
</evidence>
<dbReference type="SUPFAM" id="SSF52540">
    <property type="entry name" value="P-loop containing nucleoside triphosphate hydrolases"/>
    <property type="match status" value="2"/>
</dbReference>
<dbReference type="EMBL" id="NAJP01000049">
    <property type="protein sequence ID" value="TKA37756.1"/>
    <property type="molecule type" value="Genomic_DNA"/>
</dbReference>
<dbReference type="Pfam" id="PF00271">
    <property type="entry name" value="Helicase_C"/>
    <property type="match status" value="1"/>
</dbReference>
<dbReference type="InterPro" id="IPR001650">
    <property type="entry name" value="Helicase_C-like"/>
</dbReference>
<keyword evidence="7" id="KW-0547">Nucleotide-binding</keyword>
<dbReference type="GO" id="GO:0016887">
    <property type="term" value="F:ATP hydrolysis activity"/>
    <property type="evidence" value="ECO:0007669"/>
    <property type="project" value="RHEA"/>
</dbReference>
<feature type="compositionally biased region" description="Gly residues" evidence="15">
    <location>
        <begin position="831"/>
        <end position="842"/>
    </location>
</feature>
<dbReference type="CDD" id="cd17959">
    <property type="entry name" value="DEADc_DDX54"/>
    <property type="match status" value="1"/>
</dbReference>
<evidence type="ECO:0000256" key="5">
    <source>
        <dbReference type="ARBA" id="ARBA00022517"/>
    </source>
</evidence>
<dbReference type="PROSITE" id="PS51194">
    <property type="entry name" value="HELICASE_CTER"/>
    <property type="match status" value="1"/>
</dbReference>
<feature type="compositionally biased region" description="Basic and acidic residues" evidence="15">
    <location>
        <begin position="755"/>
        <end position="784"/>
    </location>
</feature>
<feature type="region of interest" description="Disordered" evidence="15">
    <location>
        <begin position="826"/>
        <end position="920"/>
    </location>
</feature>
<dbReference type="GO" id="GO:0003724">
    <property type="term" value="F:RNA helicase activity"/>
    <property type="evidence" value="ECO:0007669"/>
    <property type="project" value="UniProtKB-EC"/>
</dbReference>
<sequence>MVRAVSPTLSENEMDISKSLFQDGGFGSDADSTAEENTGQAKSKIAVEAESEEDEAFIAATQAAANRKNDPKTGKKTGPFQSMGLNTHLLKAIARKGFTVPTPIQRKTIPLIIDRQDVVGMARTGSGKTAAFVIPMIERLKSHSAKVGARAVVLSPSRELALQTLKVIKELGKGTDLRTTLLVGGDSLEEQFGSMASNPDIIIATPGRFEHLKVEMGLELSSVRYVVFDEADRLFEMGFAAQLTEIVHSLPASRQTLLFSATLPKSLVEFARAGLQDPKLVRLDAESKISPGLESVFLTVKRAEKEGALLHILQDIIQMPTGATEAVVKAREREANHSKKRKRSAEDQNARDTPSLRSTVVFAATKHHVEYLAALLKAHNYATSYVYGSLDQTARKMQVQDFRSGLTNILVVTDVAARGLDIPILANVINYDFPAQPKIFVHRVGRTARAGKAGWAYSLATGQDMPYLLDLQLFLSRKLVLGQVEREIDLFKNAVVVGAPVRDRLERCCEEAGKLLDEDGDLAAMRDVSVKGEKQYLRTRNAASSESVKRAKQIAGQGAMGTNMLFQDVGDNRLEQQRLDMLAKVSGFRPQETVFEIGRRGGTNTETADLIRRQRGRIENRERKNAARIAAGGQQMGDVPQSSAASFHGAPEDQASAESEDELELTQPAGANMDEASDSELELTFSAPTESASNGRKKSSGDSWQDSEHFMSYTPTGFNAAEDRGYGVHSGGTSSHFVNAAKDATMDLAQDESSAFKEASKPGMRWDKKKKDYVRRENDEDGSKGQKFIRGESGQKIPASFRSGRFDAWRKANKVERMPRVGELERSGAHYAGGGGASGAAAGGKRFKHKQERAPKEADKYRDDYQERKAKVAAAKEKRVGRFADGKGKSELRGVDDVRKVRNMQEKRRDKNARPSRKRT</sequence>
<evidence type="ECO:0000256" key="15">
    <source>
        <dbReference type="SAM" id="MobiDB-lite"/>
    </source>
</evidence>
<feature type="domain" description="Helicase C-terminal" evidence="17">
    <location>
        <begin position="345"/>
        <end position="491"/>
    </location>
</feature>
<dbReference type="Pfam" id="PF08147">
    <property type="entry name" value="DBP10CT"/>
    <property type="match status" value="1"/>
</dbReference>
<dbReference type="PROSITE" id="PS51192">
    <property type="entry name" value="HELICASE_ATP_BIND_1"/>
    <property type="match status" value="1"/>
</dbReference>
<feature type="region of interest" description="Disordered" evidence="15">
    <location>
        <begin position="1"/>
        <end position="43"/>
    </location>
</feature>
<dbReference type="InterPro" id="IPR014014">
    <property type="entry name" value="RNA_helicase_DEAD_Q_motif"/>
</dbReference>
<comment type="catalytic activity">
    <reaction evidence="13">
        <text>ATP + H2O = ADP + phosphate + H(+)</text>
        <dbReference type="Rhea" id="RHEA:13065"/>
        <dbReference type="ChEBI" id="CHEBI:15377"/>
        <dbReference type="ChEBI" id="CHEBI:15378"/>
        <dbReference type="ChEBI" id="CHEBI:30616"/>
        <dbReference type="ChEBI" id="CHEBI:43474"/>
        <dbReference type="ChEBI" id="CHEBI:456216"/>
        <dbReference type="EC" id="3.6.4.13"/>
    </reaction>
</comment>
<feature type="region of interest" description="Disordered" evidence="15">
    <location>
        <begin position="686"/>
        <end position="708"/>
    </location>
</feature>
<keyword evidence="6" id="KW-0698">rRNA processing</keyword>
<dbReference type="OrthoDB" id="10261375at2759"/>
<evidence type="ECO:0000256" key="4">
    <source>
        <dbReference type="ARBA" id="ARBA00012552"/>
    </source>
</evidence>
<dbReference type="InterPro" id="IPR033517">
    <property type="entry name" value="DDX54/DBP10_DEAD-box_helicase"/>
</dbReference>
<feature type="short sequence motif" description="Q motif" evidence="14">
    <location>
        <begin position="78"/>
        <end position="106"/>
    </location>
</feature>